<evidence type="ECO:0000313" key="3">
    <source>
        <dbReference type="EMBL" id="KGH27275.1"/>
    </source>
</evidence>
<evidence type="ECO:0000256" key="2">
    <source>
        <dbReference type="SAM" id="SignalP"/>
    </source>
</evidence>
<organism evidence="3 4">
    <name type="scientific">Comamonas testosteroni</name>
    <name type="common">Pseudomonas testosteroni</name>
    <dbReference type="NCBI Taxonomy" id="285"/>
    <lineage>
        <taxon>Bacteria</taxon>
        <taxon>Pseudomonadati</taxon>
        <taxon>Pseudomonadota</taxon>
        <taxon>Betaproteobacteria</taxon>
        <taxon>Burkholderiales</taxon>
        <taxon>Comamonadaceae</taxon>
        <taxon>Comamonas</taxon>
    </lineage>
</organism>
<evidence type="ECO:0008006" key="5">
    <source>
        <dbReference type="Google" id="ProtNLM"/>
    </source>
</evidence>
<sequence length="127" mass="14168">MRTSVTLIAIAVSALAAQAVLAQSVHATCESKRAEISRDIEYAKAKGQMSRARGLEKALRENHAHCSDAKLEQEYAAQIAEQERKVEKRQRDLDDARETGKAGKIADREAKLAKERAELEKLRRGRL</sequence>
<accession>A0A096GQ07</accession>
<protein>
    <recommendedName>
        <fullName evidence="5">DUF1090 domain-containing protein</fullName>
    </recommendedName>
</protein>
<dbReference type="InterPro" id="IPR009468">
    <property type="entry name" value="DUF1090"/>
</dbReference>
<dbReference type="EMBL" id="AWOR01000061">
    <property type="protein sequence ID" value="KGH27275.1"/>
    <property type="molecule type" value="Genomic_DNA"/>
</dbReference>
<gene>
    <name evidence="3" type="ORF">P353_18515</name>
</gene>
<feature type="region of interest" description="Disordered" evidence="1">
    <location>
        <begin position="82"/>
        <end position="110"/>
    </location>
</feature>
<dbReference type="RefSeq" id="WP_034372389.1">
    <property type="nucleotide sequence ID" value="NZ_AWOR01000061.1"/>
</dbReference>
<feature type="signal peptide" evidence="2">
    <location>
        <begin position="1"/>
        <end position="22"/>
    </location>
</feature>
<evidence type="ECO:0000313" key="4">
    <source>
        <dbReference type="Proteomes" id="UP000029553"/>
    </source>
</evidence>
<feature type="chain" id="PRO_5001919784" description="DUF1090 domain-containing protein" evidence="2">
    <location>
        <begin position="23"/>
        <end position="127"/>
    </location>
</feature>
<comment type="caution">
    <text evidence="3">The sequence shown here is derived from an EMBL/GenBank/DDBJ whole genome shotgun (WGS) entry which is preliminary data.</text>
</comment>
<name>A0A096GQ07_COMTE</name>
<proteinExistence type="predicted"/>
<dbReference type="AlphaFoldDB" id="A0A096GQ07"/>
<evidence type="ECO:0000256" key="1">
    <source>
        <dbReference type="SAM" id="MobiDB-lite"/>
    </source>
</evidence>
<dbReference type="Proteomes" id="UP000029553">
    <property type="component" value="Unassembled WGS sequence"/>
</dbReference>
<reference evidence="3 4" key="1">
    <citation type="submission" date="2013-09" db="EMBL/GenBank/DDBJ databases">
        <title>High correlation between genotypes and phenotypes of environmental bacteria Comamonas testosteroni strains.</title>
        <authorList>
            <person name="Liu L."/>
            <person name="Zhu W."/>
            <person name="Xia X."/>
            <person name="Xu B."/>
            <person name="Luo M."/>
            <person name="Wang G."/>
        </authorList>
    </citation>
    <scope>NUCLEOTIDE SEQUENCE [LARGE SCALE GENOMIC DNA]</scope>
    <source>
        <strain evidence="3 4">JL40</strain>
    </source>
</reference>
<keyword evidence="2" id="KW-0732">Signal</keyword>
<dbReference type="Pfam" id="PF06476">
    <property type="entry name" value="DUF1090"/>
    <property type="match status" value="1"/>
</dbReference>